<protein>
    <submittedName>
        <fullName evidence="1">Uncharacterized protein</fullName>
    </submittedName>
</protein>
<name>A0A9P6HM76_9AGAM</name>
<evidence type="ECO:0000313" key="1">
    <source>
        <dbReference type="EMBL" id="KAF9790314.1"/>
    </source>
</evidence>
<evidence type="ECO:0000313" key="2">
    <source>
        <dbReference type="Proteomes" id="UP000736335"/>
    </source>
</evidence>
<dbReference type="AlphaFoldDB" id="A0A9P6HM76"/>
<sequence>MVPPPSEIENLFDYGTDNVVEIKFHSILCNPVQNHNMNNPTTWTLEMARLCRVRAGYLDALLGFDREIKFVSKDKIEDHECFARCNSVRELLNDFLDKPEKLSASEENPSLFQSQVLGPTMQLRSQ</sequence>
<accession>A0A9P6HM76</accession>
<proteinExistence type="predicted"/>
<reference evidence="1" key="1">
    <citation type="journal article" date="2020" name="Nat. Commun.">
        <title>Large-scale genome sequencing of mycorrhizal fungi provides insights into the early evolution of symbiotic traits.</title>
        <authorList>
            <person name="Miyauchi S."/>
            <person name="Kiss E."/>
            <person name="Kuo A."/>
            <person name="Drula E."/>
            <person name="Kohler A."/>
            <person name="Sanchez-Garcia M."/>
            <person name="Morin E."/>
            <person name="Andreopoulos B."/>
            <person name="Barry K.W."/>
            <person name="Bonito G."/>
            <person name="Buee M."/>
            <person name="Carver A."/>
            <person name="Chen C."/>
            <person name="Cichocki N."/>
            <person name="Clum A."/>
            <person name="Culley D."/>
            <person name="Crous P.W."/>
            <person name="Fauchery L."/>
            <person name="Girlanda M."/>
            <person name="Hayes R.D."/>
            <person name="Keri Z."/>
            <person name="LaButti K."/>
            <person name="Lipzen A."/>
            <person name="Lombard V."/>
            <person name="Magnuson J."/>
            <person name="Maillard F."/>
            <person name="Murat C."/>
            <person name="Nolan M."/>
            <person name="Ohm R.A."/>
            <person name="Pangilinan J."/>
            <person name="Pereira M.F."/>
            <person name="Perotto S."/>
            <person name="Peter M."/>
            <person name="Pfister S."/>
            <person name="Riley R."/>
            <person name="Sitrit Y."/>
            <person name="Stielow J.B."/>
            <person name="Szollosi G."/>
            <person name="Zifcakova L."/>
            <person name="Stursova M."/>
            <person name="Spatafora J.W."/>
            <person name="Tedersoo L."/>
            <person name="Vaario L.M."/>
            <person name="Yamada A."/>
            <person name="Yan M."/>
            <person name="Wang P."/>
            <person name="Xu J."/>
            <person name="Bruns T."/>
            <person name="Baldrian P."/>
            <person name="Vilgalys R."/>
            <person name="Dunand C."/>
            <person name="Henrissat B."/>
            <person name="Grigoriev I.V."/>
            <person name="Hibbett D."/>
            <person name="Nagy L.G."/>
            <person name="Martin F.M."/>
        </authorList>
    </citation>
    <scope>NUCLEOTIDE SEQUENCE</scope>
    <source>
        <strain evidence="1">UH-Tt-Lm1</strain>
    </source>
</reference>
<organism evidence="1 2">
    <name type="scientific">Thelephora terrestris</name>
    <dbReference type="NCBI Taxonomy" id="56493"/>
    <lineage>
        <taxon>Eukaryota</taxon>
        <taxon>Fungi</taxon>
        <taxon>Dikarya</taxon>
        <taxon>Basidiomycota</taxon>
        <taxon>Agaricomycotina</taxon>
        <taxon>Agaricomycetes</taxon>
        <taxon>Thelephorales</taxon>
        <taxon>Thelephoraceae</taxon>
        <taxon>Thelephora</taxon>
    </lineage>
</organism>
<dbReference type="Proteomes" id="UP000736335">
    <property type="component" value="Unassembled WGS sequence"/>
</dbReference>
<comment type="caution">
    <text evidence="1">The sequence shown here is derived from an EMBL/GenBank/DDBJ whole genome shotgun (WGS) entry which is preliminary data.</text>
</comment>
<keyword evidence="2" id="KW-1185">Reference proteome</keyword>
<gene>
    <name evidence="1" type="ORF">BJ322DRAFT_1017058</name>
</gene>
<reference evidence="1" key="2">
    <citation type="submission" date="2020-11" db="EMBL/GenBank/DDBJ databases">
        <authorList>
            <consortium name="DOE Joint Genome Institute"/>
            <person name="Kuo A."/>
            <person name="Miyauchi S."/>
            <person name="Kiss E."/>
            <person name="Drula E."/>
            <person name="Kohler A."/>
            <person name="Sanchez-Garcia M."/>
            <person name="Andreopoulos B."/>
            <person name="Barry K.W."/>
            <person name="Bonito G."/>
            <person name="Buee M."/>
            <person name="Carver A."/>
            <person name="Chen C."/>
            <person name="Cichocki N."/>
            <person name="Clum A."/>
            <person name="Culley D."/>
            <person name="Crous P.W."/>
            <person name="Fauchery L."/>
            <person name="Girlanda M."/>
            <person name="Hayes R."/>
            <person name="Keri Z."/>
            <person name="Labutti K."/>
            <person name="Lipzen A."/>
            <person name="Lombard V."/>
            <person name="Magnuson J."/>
            <person name="Maillard F."/>
            <person name="Morin E."/>
            <person name="Murat C."/>
            <person name="Nolan M."/>
            <person name="Ohm R."/>
            <person name="Pangilinan J."/>
            <person name="Pereira M."/>
            <person name="Perotto S."/>
            <person name="Peter M."/>
            <person name="Riley R."/>
            <person name="Sitrit Y."/>
            <person name="Stielow B."/>
            <person name="Szollosi G."/>
            <person name="Zifcakova L."/>
            <person name="Stursova M."/>
            <person name="Spatafora J.W."/>
            <person name="Tedersoo L."/>
            <person name="Vaario L.-M."/>
            <person name="Yamada A."/>
            <person name="Yan M."/>
            <person name="Wang P."/>
            <person name="Xu J."/>
            <person name="Bruns T."/>
            <person name="Baldrian P."/>
            <person name="Vilgalys R."/>
            <person name="Henrissat B."/>
            <person name="Grigoriev I.V."/>
            <person name="Hibbett D."/>
            <person name="Nagy L.G."/>
            <person name="Martin F.M."/>
        </authorList>
    </citation>
    <scope>NUCLEOTIDE SEQUENCE</scope>
    <source>
        <strain evidence="1">UH-Tt-Lm1</strain>
    </source>
</reference>
<dbReference type="EMBL" id="WIUZ02000002">
    <property type="protein sequence ID" value="KAF9790314.1"/>
    <property type="molecule type" value="Genomic_DNA"/>
</dbReference>